<name>A0AAD7KCB5_9AGAR</name>
<gene>
    <name evidence="1" type="ORF">B0H16DRAFT_1877220</name>
</gene>
<evidence type="ECO:0000313" key="2">
    <source>
        <dbReference type="Proteomes" id="UP001215598"/>
    </source>
</evidence>
<evidence type="ECO:0000313" key="1">
    <source>
        <dbReference type="EMBL" id="KAJ7782686.1"/>
    </source>
</evidence>
<reference evidence="1" key="1">
    <citation type="submission" date="2023-03" db="EMBL/GenBank/DDBJ databases">
        <title>Massive genome expansion in bonnet fungi (Mycena s.s.) driven by repeated elements and novel gene families across ecological guilds.</title>
        <authorList>
            <consortium name="Lawrence Berkeley National Laboratory"/>
            <person name="Harder C.B."/>
            <person name="Miyauchi S."/>
            <person name="Viragh M."/>
            <person name="Kuo A."/>
            <person name="Thoen E."/>
            <person name="Andreopoulos B."/>
            <person name="Lu D."/>
            <person name="Skrede I."/>
            <person name="Drula E."/>
            <person name="Henrissat B."/>
            <person name="Morin E."/>
            <person name="Kohler A."/>
            <person name="Barry K."/>
            <person name="LaButti K."/>
            <person name="Morin E."/>
            <person name="Salamov A."/>
            <person name="Lipzen A."/>
            <person name="Mereny Z."/>
            <person name="Hegedus B."/>
            <person name="Baldrian P."/>
            <person name="Stursova M."/>
            <person name="Weitz H."/>
            <person name="Taylor A."/>
            <person name="Grigoriev I.V."/>
            <person name="Nagy L.G."/>
            <person name="Martin F."/>
            <person name="Kauserud H."/>
        </authorList>
    </citation>
    <scope>NUCLEOTIDE SEQUENCE</scope>
    <source>
        <strain evidence="1">CBHHK182m</strain>
    </source>
</reference>
<keyword evidence="2" id="KW-1185">Reference proteome</keyword>
<accession>A0AAD7KCB5</accession>
<dbReference type="EMBL" id="JARKIB010000003">
    <property type="protein sequence ID" value="KAJ7782686.1"/>
    <property type="molecule type" value="Genomic_DNA"/>
</dbReference>
<proteinExistence type="predicted"/>
<comment type="caution">
    <text evidence="1">The sequence shown here is derived from an EMBL/GenBank/DDBJ whole genome shotgun (WGS) entry which is preliminary data.</text>
</comment>
<protein>
    <submittedName>
        <fullName evidence="1">Uncharacterized protein</fullName>
    </submittedName>
</protein>
<dbReference type="Proteomes" id="UP001215598">
    <property type="component" value="Unassembled WGS sequence"/>
</dbReference>
<sequence length="84" mass="9432">MSIQNKRCRWIGVFKAPEHLSSQEFEHGFIEMAREIAAIPVAQGNMTWKEVSFSNNKFDAQIKALGLPVADRVALLIGEAEVIF</sequence>
<organism evidence="1 2">
    <name type="scientific">Mycena metata</name>
    <dbReference type="NCBI Taxonomy" id="1033252"/>
    <lineage>
        <taxon>Eukaryota</taxon>
        <taxon>Fungi</taxon>
        <taxon>Dikarya</taxon>
        <taxon>Basidiomycota</taxon>
        <taxon>Agaricomycotina</taxon>
        <taxon>Agaricomycetes</taxon>
        <taxon>Agaricomycetidae</taxon>
        <taxon>Agaricales</taxon>
        <taxon>Marasmiineae</taxon>
        <taxon>Mycenaceae</taxon>
        <taxon>Mycena</taxon>
    </lineage>
</organism>
<dbReference type="AlphaFoldDB" id="A0AAD7KCB5"/>